<evidence type="ECO:0000256" key="1">
    <source>
        <dbReference type="SAM" id="Phobius"/>
    </source>
</evidence>
<dbReference type="STRING" id="389348.PNK_0922"/>
<feature type="transmembrane region" description="Helical" evidence="1">
    <location>
        <begin position="50"/>
        <end position="75"/>
    </location>
</feature>
<dbReference type="SUPFAM" id="SSF52949">
    <property type="entry name" value="Macro domain-like"/>
    <property type="match status" value="1"/>
</dbReference>
<dbReference type="KEGG" id="pnl:PNK_0922"/>
<dbReference type="AlphaFoldDB" id="A0A0U5EQV1"/>
<dbReference type="Gene3D" id="3.40.220.10">
    <property type="entry name" value="Leucine Aminopeptidase, subunit E, domain 1"/>
    <property type="match status" value="1"/>
</dbReference>
<keyword evidence="4" id="KW-1185">Reference proteome</keyword>
<dbReference type="Pfam" id="PF01661">
    <property type="entry name" value="Macro"/>
    <property type="match status" value="1"/>
</dbReference>
<dbReference type="Proteomes" id="UP000069902">
    <property type="component" value="Chromosome cPNK"/>
</dbReference>
<evidence type="ECO:0000313" key="3">
    <source>
        <dbReference type="EMBL" id="CUI16547.1"/>
    </source>
</evidence>
<dbReference type="InParanoid" id="A0A0U5EQV1"/>
<dbReference type="InterPro" id="IPR002589">
    <property type="entry name" value="Macro_dom"/>
</dbReference>
<reference evidence="4" key="1">
    <citation type="submission" date="2015-09" db="EMBL/GenBank/DDBJ databases">
        <authorList>
            <person name="Bertelli C."/>
        </authorList>
    </citation>
    <scope>NUCLEOTIDE SEQUENCE [LARGE SCALE GENOMIC DNA]</scope>
    <source>
        <strain evidence="4">KNic</strain>
    </source>
</reference>
<dbReference type="RefSeq" id="WP_059060569.1">
    <property type="nucleotide sequence ID" value="NZ_LN879502.1"/>
</dbReference>
<dbReference type="InterPro" id="IPR043472">
    <property type="entry name" value="Macro_dom-like"/>
</dbReference>
<name>A0A0U5EQV1_9BACT</name>
<accession>A0A0U5EQV1</accession>
<feature type="domain" description="Macro" evidence="2">
    <location>
        <begin position="115"/>
        <end position="307"/>
    </location>
</feature>
<dbReference type="PANTHER" id="PTHR11106">
    <property type="entry name" value="GANGLIOSIDE INDUCED DIFFERENTIATION ASSOCIATED PROTEIN 2-RELATED"/>
    <property type="match status" value="1"/>
</dbReference>
<dbReference type="PATRIC" id="fig|389348.3.peg.1013"/>
<dbReference type="SMART" id="SM00506">
    <property type="entry name" value="A1pp"/>
    <property type="match status" value="1"/>
</dbReference>
<gene>
    <name evidence="3" type="ORF">PNK_0922</name>
</gene>
<proteinExistence type="predicted"/>
<dbReference type="PROSITE" id="PS51154">
    <property type="entry name" value="MACRO"/>
    <property type="match status" value="1"/>
</dbReference>
<protein>
    <recommendedName>
        <fullName evidence="2">Macro domain-containing protein</fullName>
    </recommendedName>
</protein>
<evidence type="ECO:0000259" key="2">
    <source>
        <dbReference type="PROSITE" id="PS51154"/>
    </source>
</evidence>
<dbReference type="EMBL" id="LN879502">
    <property type="protein sequence ID" value="CUI16547.1"/>
    <property type="molecule type" value="Genomic_DNA"/>
</dbReference>
<evidence type="ECO:0000313" key="4">
    <source>
        <dbReference type="Proteomes" id="UP000069902"/>
    </source>
</evidence>
<keyword evidence="1" id="KW-0812">Transmembrane</keyword>
<keyword evidence="1" id="KW-1133">Transmembrane helix</keyword>
<sequence length="309" mass="34047">MDKSFLFQLGVFADRYVYLGNQEIVLKAHQQRLPPHTVRYIAETKKSDDFLVAVVLKISSFLLSGFILPVIALPIKGLYKAYIHRLEIHQLRDSRAAQITQTQPMSPSPIQTPENVTMTEKAIGSSKIALVTGDLTSESADLIVNAANAYLMAGNGVCGAIYNAAGSEVFEECRRILKFQSKDRLSCGEVALTAAGQLAPRIKGIVHAVGPDCRILTENQERRELLRKAYENALAAAIKKHPTSCTISFPSISTGIYEFPANEAAEVALNAVKDFILQHPETALNVRFVFLKNDSSAIFNYKTTLNNFD</sequence>
<organism evidence="3 4">
    <name type="scientific">Candidatus Protochlamydia naegleriophila</name>
    <dbReference type="NCBI Taxonomy" id="389348"/>
    <lineage>
        <taxon>Bacteria</taxon>
        <taxon>Pseudomonadati</taxon>
        <taxon>Chlamydiota</taxon>
        <taxon>Chlamydiia</taxon>
        <taxon>Parachlamydiales</taxon>
        <taxon>Parachlamydiaceae</taxon>
        <taxon>Candidatus Protochlamydia</taxon>
    </lineage>
</organism>
<keyword evidence="1" id="KW-0472">Membrane</keyword>